<organism evidence="2 3">
    <name type="scientific">Cryomorpha ignava</name>
    <dbReference type="NCBI Taxonomy" id="101383"/>
    <lineage>
        <taxon>Bacteria</taxon>
        <taxon>Pseudomonadati</taxon>
        <taxon>Bacteroidota</taxon>
        <taxon>Flavobacteriia</taxon>
        <taxon>Flavobacteriales</taxon>
        <taxon>Cryomorphaceae</taxon>
        <taxon>Cryomorpha</taxon>
    </lineage>
</organism>
<reference evidence="2 3" key="1">
    <citation type="submission" date="2020-02" db="EMBL/GenBank/DDBJ databases">
        <title>Out from the shadows clarifying the taxonomy of the family Cryomorphaceae and related taxa by utilizing the GTDB taxonomic framework.</title>
        <authorList>
            <person name="Bowman J.P."/>
        </authorList>
    </citation>
    <scope>NUCLEOTIDE SEQUENCE [LARGE SCALE GENOMIC DNA]</scope>
    <source>
        <strain evidence="2 3">QSSC 1-22</strain>
    </source>
</reference>
<name>A0A7K3WRF1_9FLAO</name>
<dbReference type="InterPro" id="IPR036291">
    <property type="entry name" value="NAD(P)-bd_dom_sf"/>
</dbReference>
<protein>
    <submittedName>
        <fullName evidence="2">NAD-dependent epimerase/dehydratase family protein</fullName>
    </submittedName>
</protein>
<dbReference type="EMBL" id="JAAGVY010000019">
    <property type="protein sequence ID" value="NEN24054.1"/>
    <property type="molecule type" value="Genomic_DNA"/>
</dbReference>
<evidence type="ECO:0000259" key="1">
    <source>
        <dbReference type="Pfam" id="PF01370"/>
    </source>
</evidence>
<proteinExistence type="predicted"/>
<accession>A0A7K3WRF1</accession>
<comment type="caution">
    <text evidence="2">The sequence shown here is derived from an EMBL/GenBank/DDBJ whole genome shotgun (WGS) entry which is preliminary data.</text>
</comment>
<dbReference type="Pfam" id="PF01370">
    <property type="entry name" value="Epimerase"/>
    <property type="match status" value="1"/>
</dbReference>
<dbReference type="RefSeq" id="WP_163285450.1">
    <property type="nucleotide sequence ID" value="NZ_JAAGVY010000019.1"/>
</dbReference>
<gene>
    <name evidence="2" type="ORF">G3O08_11140</name>
</gene>
<sequence>MKIKNVLITGVAGFIGSNLLDFLLETTDWQITGIDDLSTGNKKNIELQLGHNQFEFVEDTLFNLKSLKKYECVFHLAALPRIQPSFELINEHIHANLMSSMHLIEIMIAENHFPRIVNSSSSAIYGTPKIIPTPENERIECLSPYAFQKYEVEKYFEMLATRYPLDFVHLRYFNPYGPRSFNPDNKFNAYSSVIGIFLDRAKNNQPLLITGDGSQKRDFIHVRDLARANYMAAIHAEKLNTAFNIGHSNTMSVLDLAKLISDKCEFIPKRDGEAEITFADVTKAKSILGWTPKHDLETFIKESIK</sequence>
<evidence type="ECO:0000313" key="2">
    <source>
        <dbReference type="EMBL" id="NEN24054.1"/>
    </source>
</evidence>
<dbReference type="InterPro" id="IPR001509">
    <property type="entry name" value="Epimerase_deHydtase"/>
</dbReference>
<evidence type="ECO:0000313" key="3">
    <source>
        <dbReference type="Proteomes" id="UP000486602"/>
    </source>
</evidence>
<dbReference type="InterPro" id="IPR050177">
    <property type="entry name" value="Lipid_A_modif_metabolic_enz"/>
</dbReference>
<dbReference type="PANTHER" id="PTHR43245">
    <property type="entry name" value="BIFUNCTIONAL POLYMYXIN RESISTANCE PROTEIN ARNA"/>
    <property type="match status" value="1"/>
</dbReference>
<dbReference type="Gene3D" id="3.40.50.720">
    <property type="entry name" value="NAD(P)-binding Rossmann-like Domain"/>
    <property type="match status" value="1"/>
</dbReference>
<dbReference type="Gene3D" id="3.90.25.10">
    <property type="entry name" value="UDP-galactose 4-epimerase, domain 1"/>
    <property type="match status" value="1"/>
</dbReference>
<feature type="domain" description="NAD-dependent epimerase/dehydratase" evidence="1">
    <location>
        <begin position="6"/>
        <end position="246"/>
    </location>
</feature>
<dbReference type="AlphaFoldDB" id="A0A7K3WRF1"/>
<dbReference type="PANTHER" id="PTHR43245:SF13">
    <property type="entry name" value="UDP-D-APIOSE_UDP-D-XYLOSE SYNTHASE 2"/>
    <property type="match status" value="1"/>
</dbReference>
<keyword evidence="3" id="KW-1185">Reference proteome</keyword>
<dbReference type="SUPFAM" id="SSF51735">
    <property type="entry name" value="NAD(P)-binding Rossmann-fold domains"/>
    <property type="match status" value="1"/>
</dbReference>
<dbReference type="Proteomes" id="UP000486602">
    <property type="component" value="Unassembled WGS sequence"/>
</dbReference>